<proteinExistence type="predicted"/>
<dbReference type="InterPro" id="IPR001810">
    <property type="entry name" value="F-box_dom"/>
</dbReference>
<sequence>MFSLFSIFTSIPFHKLFPSTINSPTFSESIFSNFFKNMPFIGRDWRAPGETWVRTPHTNGWEQTKLRPVQVKTESYFVISSEPIFIPQVSSSPTLMSSSSPKFILDSGSSASSIPKFSLYDSEQNSSCGSLPRCNSSSSSAEDSDSANDKDWIPHCFVKSTSKEFIGCTSMSEAFHRLDLARAVNDVRRFNFICKVVQILVEEKLPNLSATARKSLLGILTAICFRSSNEDVNVSTAKDLVKNFGNGLDNVNVCGSPQLVSRHHQTASSLLDLISEKNIRTAADADDEAALTFFDLPREVVLMVLRRLPDHQSILETAQVHEALQDLIDGEDKIWKSLCTFHFQEYQIIKQKTSGKSWRQAFFDLKKYHGCRELYADLIHICCHCKALFWKSLGHPCVRETTAPSVRVTPRQFVDMLIYL</sequence>
<dbReference type="OMA" id="AWDTMAK"/>
<dbReference type="PANTHER" id="PTHR13123">
    <property type="entry name" value="LD30288P"/>
    <property type="match status" value="1"/>
</dbReference>
<comment type="subcellular location">
    <subcellularLocation>
        <location evidence="1">Nucleus</location>
    </subcellularLocation>
</comment>
<gene>
    <name evidence="6" type="primary">Cre-mfb-1</name>
    <name evidence="6" type="ORF">CRE_29757</name>
</gene>
<dbReference type="eggNOG" id="KOG3926">
    <property type="taxonomic scope" value="Eukaryota"/>
</dbReference>
<organism evidence="7">
    <name type="scientific">Caenorhabditis remanei</name>
    <name type="common">Caenorhabditis vulgaris</name>
    <dbReference type="NCBI Taxonomy" id="31234"/>
    <lineage>
        <taxon>Eukaryota</taxon>
        <taxon>Metazoa</taxon>
        <taxon>Ecdysozoa</taxon>
        <taxon>Nematoda</taxon>
        <taxon>Chromadorea</taxon>
        <taxon>Rhabditida</taxon>
        <taxon>Rhabditina</taxon>
        <taxon>Rhabditomorpha</taxon>
        <taxon>Rhabditoidea</taxon>
        <taxon>Rhabditidae</taxon>
        <taxon>Peloderinae</taxon>
        <taxon>Caenorhabditis</taxon>
    </lineage>
</organism>
<dbReference type="GO" id="GO:0019005">
    <property type="term" value="C:SCF ubiquitin ligase complex"/>
    <property type="evidence" value="ECO:0007669"/>
    <property type="project" value="TreeGrafter"/>
</dbReference>
<feature type="domain" description="F-box" evidence="5">
    <location>
        <begin position="290"/>
        <end position="338"/>
    </location>
</feature>
<dbReference type="EMBL" id="DS268416">
    <property type="protein sequence ID" value="EFP12436.1"/>
    <property type="molecule type" value="Genomic_DNA"/>
</dbReference>
<dbReference type="PANTHER" id="PTHR13123:SF7">
    <property type="entry name" value="LD30288P"/>
    <property type="match status" value="1"/>
</dbReference>
<dbReference type="GO" id="GO:0005737">
    <property type="term" value="C:cytoplasm"/>
    <property type="evidence" value="ECO:0007669"/>
    <property type="project" value="TreeGrafter"/>
</dbReference>
<evidence type="ECO:0000256" key="4">
    <source>
        <dbReference type="ARBA" id="ARBA00023242"/>
    </source>
</evidence>
<dbReference type="AlphaFoldDB" id="E3LVL9"/>
<dbReference type="InterPro" id="IPR036047">
    <property type="entry name" value="F-box-like_dom_sf"/>
</dbReference>
<dbReference type="Proteomes" id="UP000008281">
    <property type="component" value="Unassembled WGS sequence"/>
</dbReference>
<dbReference type="PROSITE" id="PS50181">
    <property type="entry name" value="FBOX"/>
    <property type="match status" value="1"/>
</dbReference>
<dbReference type="Pfam" id="PF12937">
    <property type="entry name" value="F-box-like"/>
    <property type="match status" value="1"/>
</dbReference>
<dbReference type="HOGENOM" id="CLU_065667_0_0_1"/>
<comment type="pathway">
    <text evidence="2">Protein modification; protein ubiquitination.</text>
</comment>
<dbReference type="FunCoup" id="E3LVL9">
    <property type="interactions" value="1062"/>
</dbReference>
<evidence type="ECO:0000256" key="3">
    <source>
        <dbReference type="ARBA" id="ARBA00022786"/>
    </source>
</evidence>
<dbReference type="Gene3D" id="1.20.1280.50">
    <property type="match status" value="1"/>
</dbReference>
<keyword evidence="4" id="KW-0539">Nucleus</keyword>
<dbReference type="OrthoDB" id="9991467at2759"/>
<protein>
    <submittedName>
        <fullName evidence="6">CRE-MFB-1 protein</fullName>
    </submittedName>
</protein>
<dbReference type="GO" id="GO:0005634">
    <property type="term" value="C:nucleus"/>
    <property type="evidence" value="ECO:0007669"/>
    <property type="project" value="UniProtKB-SubCell"/>
</dbReference>
<keyword evidence="7" id="KW-1185">Reference proteome</keyword>
<reference evidence="6" key="1">
    <citation type="submission" date="2007-07" db="EMBL/GenBank/DDBJ databases">
        <title>PCAP assembly of the Caenorhabditis remanei genome.</title>
        <authorList>
            <consortium name="The Caenorhabditis remanei Sequencing Consortium"/>
            <person name="Wilson R.K."/>
        </authorList>
    </citation>
    <scope>NUCLEOTIDE SEQUENCE [LARGE SCALE GENOMIC DNA]</scope>
    <source>
        <strain evidence="6">PB4641</strain>
    </source>
</reference>
<evidence type="ECO:0000313" key="7">
    <source>
        <dbReference type="Proteomes" id="UP000008281"/>
    </source>
</evidence>
<evidence type="ECO:0000256" key="2">
    <source>
        <dbReference type="ARBA" id="ARBA00004906"/>
    </source>
</evidence>
<dbReference type="SUPFAM" id="SSF81383">
    <property type="entry name" value="F-box domain"/>
    <property type="match status" value="1"/>
</dbReference>
<name>E3LVL9_CAERE</name>
<dbReference type="InterPro" id="IPR040394">
    <property type="entry name" value="FBX25/32"/>
</dbReference>
<dbReference type="InParanoid" id="E3LVL9"/>
<evidence type="ECO:0000256" key="1">
    <source>
        <dbReference type="ARBA" id="ARBA00004123"/>
    </source>
</evidence>
<dbReference type="UniPathway" id="UPA00143"/>
<keyword evidence="3" id="KW-0833">Ubl conjugation pathway</keyword>
<dbReference type="GO" id="GO:0016567">
    <property type="term" value="P:protein ubiquitination"/>
    <property type="evidence" value="ECO:0007669"/>
    <property type="project" value="UniProtKB-UniPathway"/>
</dbReference>
<accession>E3LVL9</accession>
<dbReference type="STRING" id="31234.E3LVL9"/>
<evidence type="ECO:0000259" key="5">
    <source>
        <dbReference type="PROSITE" id="PS50181"/>
    </source>
</evidence>
<evidence type="ECO:0000313" key="6">
    <source>
        <dbReference type="EMBL" id="EFP12436.1"/>
    </source>
</evidence>